<dbReference type="AlphaFoldDB" id="A0A511MZ80"/>
<sequence length="54" mass="6039">MSRTITSGEMEPEKVPFSVYVGSRPEVGTQQDIQDFLAEQRSEDQEEGGEQTCT</sequence>
<accession>A0A511MZ80</accession>
<organism evidence="1 2">
    <name type="scientific">Deinococcus cellulosilyticus (strain DSM 18568 / NBRC 106333 / KACC 11606 / 5516J-15)</name>
    <dbReference type="NCBI Taxonomy" id="1223518"/>
    <lineage>
        <taxon>Bacteria</taxon>
        <taxon>Thermotogati</taxon>
        <taxon>Deinococcota</taxon>
        <taxon>Deinococci</taxon>
        <taxon>Deinococcales</taxon>
        <taxon>Deinococcaceae</taxon>
        <taxon>Deinococcus</taxon>
    </lineage>
</organism>
<dbReference type="RefSeq" id="WP_186815902.1">
    <property type="nucleotide sequence ID" value="NZ_BJXB01000005.1"/>
</dbReference>
<proteinExistence type="predicted"/>
<comment type="caution">
    <text evidence="1">The sequence shown here is derived from an EMBL/GenBank/DDBJ whole genome shotgun (WGS) entry which is preliminary data.</text>
</comment>
<keyword evidence="2" id="KW-1185">Reference proteome</keyword>
<name>A0A511MZ80_DEIC1</name>
<evidence type="ECO:0000313" key="1">
    <source>
        <dbReference type="EMBL" id="GEM45903.1"/>
    </source>
</evidence>
<evidence type="ECO:0000313" key="2">
    <source>
        <dbReference type="Proteomes" id="UP000321306"/>
    </source>
</evidence>
<dbReference type="Proteomes" id="UP000321306">
    <property type="component" value="Unassembled WGS sequence"/>
</dbReference>
<dbReference type="EMBL" id="BJXB01000005">
    <property type="protein sequence ID" value="GEM45903.1"/>
    <property type="molecule type" value="Genomic_DNA"/>
</dbReference>
<protein>
    <submittedName>
        <fullName evidence="1">Uncharacterized protein</fullName>
    </submittedName>
</protein>
<gene>
    <name evidence="1" type="ORF">DC3_15380</name>
</gene>
<reference evidence="1 2" key="1">
    <citation type="submission" date="2019-07" db="EMBL/GenBank/DDBJ databases">
        <title>Whole genome shotgun sequence of Deinococcus cellulosilyticus NBRC 106333.</title>
        <authorList>
            <person name="Hosoyama A."/>
            <person name="Uohara A."/>
            <person name="Ohji S."/>
            <person name="Ichikawa N."/>
        </authorList>
    </citation>
    <scope>NUCLEOTIDE SEQUENCE [LARGE SCALE GENOMIC DNA]</scope>
    <source>
        <strain evidence="1 2">NBRC 106333</strain>
    </source>
</reference>